<name>A0A0N4XI67_NIPBR</name>
<dbReference type="AlphaFoldDB" id="A0A0N4XI67"/>
<evidence type="ECO:0000313" key="3">
    <source>
        <dbReference type="Proteomes" id="UP000271162"/>
    </source>
</evidence>
<reference evidence="4" key="1">
    <citation type="submission" date="2017-02" db="UniProtKB">
        <authorList>
            <consortium name="WormBaseParasite"/>
        </authorList>
    </citation>
    <scope>IDENTIFICATION</scope>
</reference>
<dbReference type="WBParaSite" id="NBR_0000221901-mRNA-1">
    <property type="protein sequence ID" value="NBR_0000221901-mRNA-1"/>
    <property type="gene ID" value="NBR_0000221901"/>
</dbReference>
<reference evidence="2 3" key="2">
    <citation type="submission" date="2018-11" db="EMBL/GenBank/DDBJ databases">
        <authorList>
            <consortium name="Pathogen Informatics"/>
        </authorList>
    </citation>
    <scope>NUCLEOTIDE SEQUENCE [LARGE SCALE GENOMIC DNA]</scope>
</reference>
<dbReference type="EMBL" id="UYSL01002382">
    <property type="protein sequence ID" value="VDL65809.1"/>
    <property type="molecule type" value="Genomic_DNA"/>
</dbReference>
<protein>
    <submittedName>
        <fullName evidence="2 4">Uncharacterized protein</fullName>
    </submittedName>
</protein>
<evidence type="ECO:0000313" key="2">
    <source>
        <dbReference type="EMBL" id="VDL65809.1"/>
    </source>
</evidence>
<gene>
    <name evidence="2" type="ORF">NBR_LOCUS2220</name>
</gene>
<keyword evidence="3" id="KW-1185">Reference proteome</keyword>
<accession>A0A0N4XI67</accession>
<organism evidence="4">
    <name type="scientific">Nippostrongylus brasiliensis</name>
    <name type="common">Rat hookworm</name>
    <dbReference type="NCBI Taxonomy" id="27835"/>
    <lineage>
        <taxon>Eukaryota</taxon>
        <taxon>Metazoa</taxon>
        <taxon>Ecdysozoa</taxon>
        <taxon>Nematoda</taxon>
        <taxon>Chromadorea</taxon>
        <taxon>Rhabditida</taxon>
        <taxon>Rhabditina</taxon>
        <taxon>Rhabditomorpha</taxon>
        <taxon>Strongyloidea</taxon>
        <taxon>Heligmosomidae</taxon>
        <taxon>Nippostrongylus</taxon>
    </lineage>
</organism>
<evidence type="ECO:0000313" key="4">
    <source>
        <dbReference type="WBParaSite" id="NBR_0000221901-mRNA-1"/>
    </source>
</evidence>
<proteinExistence type="predicted"/>
<dbReference type="Proteomes" id="UP000271162">
    <property type="component" value="Unassembled WGS sequence"/>
</dbReference>
<feature type="region of interest" description="Disordered" evidence="1">
    <location>
        <begin position="1"/>
        <end position="27"/>
    </location>
</feature>
<evidence type="ECO:0000256" key="1">
    <source>
        <dbReference type="SAM" id="MobiDB-lite"/>
    </source>
</evidence>
<sequence>MTRTMMTATMRRTLGRKMRSPATRSFSTKNAVLTRTCLSDELL</sequence>
<feature type="compositionally biased region" description="Low complexity" evidence="1">
    <location>
        <begin position="1"/>
        <end position="12"/>
    </location>
</feature>